<keyword evidence="1" id="KW-0677">Repeat</keyword>
<organism evidence="5 6">
    <name type="scientific">Pyxidicoccus fallax</name>
    <dbReference type="NCBI Taxonomy" id="394095"/>
    <lineage>
        <taxon>Bacteria</taxon>
        <taxon>Pseudomonadati</taxon>
        <taxon>Myxococcota</taxon>
        <taxon>Myxococcia</taxon>
        <taxon>Myxococcales</taxon>
        <taxon>Cystobacterineae</taxon>
        <taxon>Myxococcaceae</taxon>
        <taxon>Pyxidicoccus</taxon>
    </lineage>
</organism>
<dbReference type="PANTHER" id="PTHR46388:SF2">
    <property type="entry name" value="NHL REPEAT-CONTAINING PROTEIN 2"/>
    <property type="match status" value="1"/>
</dbReference>
<evidence type="ECO:0000259" key="4">
    <source>
        <dbReference type="Pfam" id="PF20254"/>
    </source>
</evidence>
<dbReference type="Pfam" id="PF01436">
    <property type="entry name" value="NHL"/>
    <property type="match status" value="1"/>
</dbReference>
<dbReference type="InterPro" id="IPR011042">
    <property type="entry name" value="6-blade_b-propeller_TolB-like"/>
</dbReference>
<comment type="caution">
    <text evidence="5">The sequence shown here is derived from an EMBL/GenBank/DDBJ whole genome shotgun (WGS) entry which is preliminary data.</text>
</comment>
<feature type="signal peptide" evidence="3">
    <location>
        <begin position="1"/>
        <end position="26"/>
    </location>
</feature>
<dbReference type="SUPFAM" id="SSF101898">
    <property type="entry name" value="NHL repeat"/>
    <property type="match status" value="1"/>
</dbReference>
<feature type="compositionally biased region" description="Basic and acidic residues" evidence="2">
    <location>
        <begin position="90"/>
        <end position="100"/>
    </location>
</feature>
<evidence type="ECO:0000256" key="1">
    <source>
        <dbReference type="ARBA" id="ARBA00022737"/>
    </source>
</evidence>
<dbReference type="PANTHER" id="PTHR46388">
    <property type="entry name" value="NHL REPEAT-CONTAINING PROTEIN 2"/>
    <property type="match status" value="1"/>
</dbReference>
<dbReference type="RefSeq" id="WP_169345689.1">
    <property type="nucleotide sequence ID" value="NZ_JABBJJ010000067.1"/>
</dbReference>
<feature type="compositionally biased region" description="Low complexity" evidence="2">
    <location>
        <begin position="63"/>
        <end position="79"/>
    </location>
</feature>
<dbReference type="Proteomes" id="UP000518300">
    <property type="component" value="Unassembled WGS sequence"/>
</dbReference>
<reference evidence="5 6" key="1">
    <citation type="submission" date="2020-04" db="EMBL/GenBank/DDBJ databases">
        <title>Draft genome of Pyxidicoccus fallax type strain.</title>
        <authorList>
            <person name="Whitworth D.E."/>
        </authorList>
    </citation>
    <scope>NUCLEOTIDE SEQUENCE [LARGE SCALE GENOMIC DNA]</scope>
    <source>
        <strain evidence="5 6">DSM 14698</strain>
    </source>
</reference>
<feature type="region of interest" description="Disordered" evidence="2">
    <location>
        <begin position="26"/>
        <end position="107"/>
    </location>
</feature>
<protein>
    <submittedName>
        <fullName evidence="5">Hemolysin</fullName>
    </submittedName>
</protein>
<dbReference type="PROSITE" id="PS51257">
    <property type="entry name" value="PROKAR_LIPOPROTEIN"/>
    <property type="match status" value="1"/>
</dbReference>
<evidence type="ECO:0000313" key="5">
    <source>
        <dbReference type="EMBL" id="NMO16398.1"/>
    </source>
</evidence>
<evidence type="ECO:0000256" key="2">
    <source>
        <dbReference type="SAM" id="MobiDB-lite"/>
    </source>
</evidence>
<feature type="compositionally biased region" description="Basic and acidic residues" evidence="2">
    <location>
        <begin position="27"/>
        <end position="51"/>
    </location>
</feature>
<keyword evidence="3" id="KW-0732">Signal</keyword>
<dbReference type="Pfam" id="PF20254">
    <property type="entry name" value="DMFA2_C"/>
    <property type="match status" value="1"/>
</dbReference>
<feature type="chain" id="PRO_5032716293" evidence="3">
    <location>
        <begin position="27"/>
        <end position="875"/>
    </location>
</feature>
<evidence type="ECO:0000313" key="6">
    <source>
        <dbReference type="Proteomes" id="UP000518300"/>
    </source>
</evidence>
<dbReference type="EMBL" id="JABBJJ010000067">
    <property type="protein sequence ID" value="NMO16398.1"/>
    <property type="molecule type" value="Genomic_DNA"/>
</dbReference>
<feature type="domain" description="N,N-dimethylformamidase beta subunit-like C-terminal" evidence="4">
    <location>
        <begin position="152"/>
        <end position="520"/>
    </location>
</feature>
<proteinExistence type="predicted"/>
<dbReference type="Gene3D" id="2.120.10.30">
    <property type="entry name" value="TolB, C-terminal domain"/>
    <property type="match status" value="3"/>
</dbReference>
<accession>A0A848LHS7</accession>
<keyword evidence="6" id="KW-1185">Reference proteome</keyword>
<name>A0A848LHS7_9BACT</name>
<dbReference type="InterPro" id="IPR046540">
    <property type="entry name" value="DMFA2_C"/>
</dbReference>
<dbReference type="AlphaFoldDB" id="A0A848LHS7"/>
<evidence type="ECO:0000256" key="3">
    <source>
        <dbReference type="SAM" id="SignalP"/>
    </source>
</evidence>
<dbReference type="InterPro" id="IPR001258">
    <property type="entry name" value="NHL_repeat"/>
</dbReference>
<sequence>MARGRRWGIVACGLALLLAWSGCQESAPKRPDVDMGDRHDEPPLNDGHDGGDGGYHPGILDSGTDAGPGAPDAGPETPDGGPGPGPQPSRDADAVRKENLRPGTTAWRINRDAKERVANNNEIEGYALEATLKQGDTLRVAVSVSEAKSFRWTVYRLGYYGGAGGREVARGGPVQGVKQAPCSADPATGVVACTWAPVLEIPVKEDWVRGVYVVKLAREDRYHRYVPFFVRDANPRAEVAVLIPTATWAAYNTWGGTSLYDDKDGVMKPHGVSRAFQSSYDRPYHRQQGTGHLLEDDLSLVQWLEAQGLDVGYFTDEDFDASYDFVAGAKVLFVSGHDEYWSLRNREHADRAVAEGRSLINLGANNAYWHVRMDPAADGRQRRIVTCYKGHQNDPHKDARRTVKFRDGPMGRPENALFGVQFSSRWHQFGFPMVITAPEHWALAGTGLKAGDTLWRANGYELDQIVNNGRSPQGMEILAESPGLSLQGAFGFGHMVVRKQGNAYVFSSGGIDFVRTLASEDMADPRAARIVANVLYKALGRPVPETLVEFQRKNVAQPQGPFSPGVRTVAGKPGQRPRAWTPVAADALGAPVAVTVMPDGGWAVADAQANAVKRVSPDGTVSTVLTGLNGPMGIAADAAGNIYVSDTDTYVIRRIPVDGKAEVFAGGTPGQKDGPAKEAAFDQPAGLTLTPDGKALLVADMNNGVIRRIDLEAPGNPVTTLQGEWMYRPSAVAVAPDGDTLYVVETGMTRVVRVRGGVTSVVAGSSIHGFQDGKPESALFLPYLGIAVLKDGSLAVSDPGNYRVRRILFEEDGRARVVTTMAGSGRYGHRDGPGEDADFVLPAGLAVGPDGSLYVADAGNGLVRSVTPCGRPERH</sequence>
<gene>
    <name evidence="5" type="ORF">HG543_16270</name>
</gene>